<comment type="caution">
    <text evidence="1">The sequence shown here is derived from an EMBL/GenBank/DDBJ whole genome shotgun (WGS) entry which is preliminary data.</text>
</comment>
<proteinExistence type="predicted"/>
<evidence type="ECO:0000313" key="1">
    <source>
        <dbReference type="EMBL" id="KAK9167123.1"/>
    </source>
</evidence>
<dbReference type="Proteomes" id="UP001419268">
    <property type="component" value="Unassembled WGS sequence"/>
</dbReference>
<reference evidence="1 2" key="1">
    <citation type="submission" date="2024-01" db="EMBL/GenBank/DDBJ databases">
        <title>Genome assemblies of Stephania.</title>
        <authorList>
            <person name="Yang L."/>
        </authorList>
    </citation>
    <scope>NUCLEOTIDE SEQUENCE [LARGE SCALE GENOMIC DNA]</scope>
    <source>
        <strain evidence="1">JXDWG</strain>
        <tissue evidence="1">Leaf</tissue>
    </source>
</reference>
<evidence type="ECO:0000313" key="2">
    <source>
        <dbReference type="Proteomes" id="UP001419268"/>
    </source>
</evidence>
<gene>
    <name evidence="1" type="ORF">Scep_002314</name>
</gene>
<keyword evidence="2" id="KW-1185">Reference proteome</keyword>
<name>A0AAP0Q4V1_9MAGN</name>
<dbReference type="EMBL" id="JBBNAG010000001">
    <property type="protein sequence ID" value="KAK9167123.1"/>
    <property type="molecule type" value="Genomic_DNA"/>
</dbReference>
<dbReference type="AlphaFoldDB" id="A0AAP0Q4V1"/>
<accession>A0AAP0Q4V1</accession>
<organism evidence="1 2">
    <name type="scientific">Stephania cephalantha</name>
    <dbReference type="NCBI Taxonomy" id="152367"/>
    <lineage>
        <taxon>Eukaryota</taxon>
        <taxon>Viridiplantae</taxon>
        <taxon>Streptophyta</taxon>
        <taxon>Embryophyta</taxon>
        <taxon>Tracheophyta</taxon>
        <taxon>Spermatophyta</taxon>
        <taxon>Magnoliopsida</taxon>
        <taxon>Ranunculales</taxon>
        <taxon>Menispermaceae</taxon>
        <taxon>Menispermoideae</taxon>
        <taxon>Cissampelideae</taxon>
        <taxon>Stephania</taxon>
    </lineage>
</organism>
<protein>
    <submittedName>
        <fullName evidence="1">Uncharacterized protein</fullName>
    </submittedName>
</protein>
<sequence length="64" mass="7386">MERSAVHTLVGGMAMHIGQGIASPSSLPICRHTCRFYYSLCFLQPEQQLQNHEFRTYSSKTRRQ</sequence>